<name>A0A562PRL7_9PSED</name>
<sequence>MNHTSDHPHFAWLQQELREGDQNTWLIQHLMPNAVKWNRHWHQVLQDAGGQLLGLELEHPGMKSYALIMADASTPGMYRAQYFDRNGLKAHMTWESPEKVLENLIMEGYCAVARGALETLSRTRSWAIGMYKVDLIRRLNAGELTLGKAELLLREFAMRLQSVAAR</sequence>
<dbReference type="Proteomes" id="UP000316905">
    <property type="component" value="Unassembled WGS sequence"/>
</dbReference>
<evidence type="ECO:0000313" key="2">
    <source>
        <dbReference type="Proteomes" id="UP000316905"/>
    </source>
</evidence>
<accession>A0A562PRL7</accession>
<dbReference type="AlphaFoldDB" id="A0A562PRL7"/>
<keyword evidence="2" id="KW-1185">Reference proteome</keyword>
<proteinExistence type="predicted"/>
<protein>
    <submittedName>
        <fullName evidence="1">Uncharacterized protein</fullName>
    </submittedName>
</protein>
<organism evidence="1 2">
    <name type="scientific">Pseudomonas duriflava</name>
    <dbReference type="NCBI Taxonomy" id="459528"/>
    <lineage>
        <taxon>Bacteria</taxon>
        <taxon>Pseudomonadati</taxon>
        <taxon>Pseudomonadota</taxon>
        <taxon>Gammaproteobacteria</taxon>
        <taxon>Pseudomonadales</taxon>
        <taxon>Pseudomonadaceae</taxon>
        <taxon>Pseudomonas</taxon>
    </lineage>
</organism>
<comment type="caution">
    <text evidence="1">The sequence shown here is derived from an EMBL/GenBank/DDBJ whole genome shotgun (WGS) entry which is preliminary data.</text>
</comment>
<dbReference type="RefSeq" id="WP_145145725.1">
    <property type="nucleotide sequence ID" value="NZ_VLKY01000025.1"/>
</dbReference>
<dbReference type="EMBL" id="VLKY01000025">
    <property type="protein sequence ID" value="TWI47077.1"/>
    <property type="molecule type" value="Genomic_DNA"/>
</dbReference>
<reference evidence="1 2" key="1">
    <citation type="journal article" date="2015" name="Stand. Genomic Sci.">
        <title>Genomic Encyclopedia of Bacterial and Archaeal Type Strains, Phase III: the genomes of soil and plant-associated and newly described type strains.</title>
        <authorList>
            <person name="Whitman W.B."/>
            <person name="Woyke T."/>
            <person name="Klenk H.P."/>
            <person name="Zhou Y."/>
            <person name="Lilburn T.G."/>
            <person name="Beck B.J."/>
            <person name="De Vos P."/>
            <person name="Vandamme P."/>
            <person name="Eisen J.A."/>
            <person name="Garrity G."/>
            <person name="Hugenholtz P."/>
            <person name="Kyrpides N.C."/>
        </authorList>
    </citation>
    <scope>NUCLEOTIDE SEQUENCE [LARGE SCALE GENOMIC DNA]</scope>
    <source>
        <strain evidence="1 2">CGMCC 1.6858</strain>
    </source>
</reference>
<gene>
    <name evidence="1" type="ORF">IQ22_04349</name>
</gene>
<dbReference type="OrthoDB" id="6174143at2"/>
<evidence type="ECO:0000313" key="1">
    <source>
        <dbReference type="EMBL" id="TWI47077.1"/>
    </source>
</evidence>